<dbReference type="Pfam" id="PF02801">
    <property type="entry name" value="Ketoacyl-synt_C"/>
    <property type="match status" value="3"/>
</dbReference>
<evidence type="ECO:0000259" key="9">
    <source>
        <dbReference type="PROSITE" id="PS52004"/>
    </source>
</evidence>
<dbReference type="SMART" id="SM00827">
    <property type="entry name" value="PKS_AT"/>
    <property type="match status" value="3"/>
</dbReference>
<dbReference type="Gene3D" id="3.40.366.10">
    <property type="entry name" value="Malonyl-Coenzyme A Acyl Carrier Protein, domain 2"/>
    <property type="match status" value="3"/>
</dbReference>
<dbReference type="InterPro" id="IPR016039">
    <property type="entry name" value="Thiolase-like"/>
</dbReference>
<dbReference type="Pfam" id="PF22953">
    <property type="entry name" value="SpnB_Rossmann"/>
    <property type="match status" value="2"/>
</dbReference>
<proteinExistence type="predicted"/>
<evidence type="ECO:0000256" key="4">
    <source>
        <dbReference type="ARBA" id="ARBA00023268"/>
    </source>
</evidence>
<feature type="active site" description="Proton acceptor; for dehydratase activity" evidence="6">
    <location>
        <position position="1932"/>
    </location>
</feature>
<dbReference type="EMBL" id="JAGSOG010000032">
    <property type="protein sequence ID" value="MBR7833504.1"/>
    <property type="molecule type" value="Genomic_DNA"/>
</dbReference>
<feature type="domain" description="Carrier" evidence="8">
    <location>
        <begin position="905"/>
        <end position="980"/>
    </location>
</feature>
<dbReference type="InterPro" id="IPR013968">
    <property type="entry name" value="PKS_KR"/>
</dbReference>
<dbReference type="RefSeq" id="WP_212528026.1">
    <property type="nucleotide sequence ID" value="NZ_JAGSOG010000032.1"/>
</dbReference>
<feature type="region of interest" description="Disordered" evidence="7">
    <location>
        <begin position="1429"/>
        <end position="1450"/>
    </location>
</feature>
<dbReference type="PROSITE" id="PS52004">
    <property type="entry name" value="KS3_2"/>
    <property type="match status" value="3"/>
</dbReference>
<dbReference type="InterPro" id="IPR036291">
    <property type="entry name" value="NAD(P)-bd_dom_sf"/>
</dbReference>
<dbReference type="InterPro" id="IPR020806">
    <property type="entry name" value="PKS_PP-bd"/>
</dbReference>
<comment type="caution">
    <text evidence="11">The sequence shown here is derived from an EMBL/GenBank/DDBJ whole genome shotgun (WGS) entry which is preliminary data.</text>
</comment>
<evidence type="ECO:0000256" key="6">
    <source>
        <dbReference type="PROSITE-ProRule" id="PRU01363"/>
    </source>
</evidence>
<dbReference type="GO" id="GO:0006633">
    <property type="term" value="P:fatty acid biosynthetic process"/>
    <property type="evidence" value="ECO:0007669"/>
    <property type="project" value="InterPro"/>
</dbReference>
<dbReference type="SUPFAM" id="SSF51735">
    <property type="entry name" value="NAD(P)-binding Rossmann-fold domains"/>
    <property type="match status" value="4"/>
</dbReference>
<sequence length="4589" mass="477933">MSTGNASTADEPIAVVGASCRLPGAANPEQFWQLLEGGRQAVAEVPEGRWPDEGLTRYRRGGFLRDVSRFDAAFFGISAHEAAAMDPQQRLMLELCWEALEHARVAPAGIRGSRTGVFVGAINGDYALLQQKLDGQAATRHTLTGAQRSLIANRVSYLLGLRGPSLTLDCGQSSSLVAVHMACESLRQGTTDLALAGGVNLNLLAETSATIGEFGALSSDGHCYTFDSRANGYVRGEGGVVVVLKPLSAALLAGDRVLCVILGGAVNNDGGGAGLTVPDQGAQEDVVRLACGQARVRPSDVQYVELHGTGTRVGDPIEAAALGAVLGTDRPAERPLLVGSVKTNVGHLEGAAGATGLLKTVLSLSHRALAPSMNFQSPPPEIPLPELGLDVVRSARPWPAPDSRLIAGVSSFGMGGTNCHLVLAEAPVSVPKNTEPGAAQVRDVPVLLSARSRPALFAQARALSRHLGAHPEAAPADVAASLARTRSRFEYRAVVFGEDRTELLAGLDALADGRPGESVVLGKRIEGGDVLVFPGQGSQWPGMARALLESPGPFTRRLAECAQALEPYIDFSLLDVLREAPGAPGLDRDDVVQPALWAVMVSLAEVWRAHGVEPTTVLGHSQGEIAAATVVRALSLADAARVVALRIRAIRELSGGGMMSVGAPYETVLDVVASRPALTVAAVNGPRAVVLSGPSDDLADAQAEFVAAGHRTKILPVAYASHSAAVDGVRERLLEELAPIRPVSVPAVFISSVTGEPIDTAKLDAEYWFSNLRQTVLFAQATRYALEHGAARFVECSPHPVLLGAIGETAEQAERPAATIGTLRRDDGGPDRVRRAAAEHHVAGGTDLDVYCVLPGARLTDLPTYAFQRERYWLSGVLATPAASSASVSLVPDAKESGTPARSRRELRELVTDAVASILGNGDSSAIETSRTFKDLGFESVAVVELRNRIQVLTGLALPSTVIFDFPTPEDLVDALYQRLSGEPESGAAAAPSAGGTAEVDEPIAIIGMACRFPGGADTPEGLWRIAAEGIDAIGPFPADRGWDVEGLYHPEPGHTGTAYTRHGGFLPDAGHFDPAFFGISPREATAMDPQQRLLLETAWEALERAGIDPASLRGRPVGLYAGASADEYGPRLAEGAPGHDGFLLTGSSNSVISGRVAYTLGLEGPAVTVDTACSSSLVALHLAAQALRTGDARLALAGGVAVLATPGMFLEFSRQQGLSPDGRCKSFAAGADGTGWAEGVGLVVLEKLSDARTQGHQVLAVIRGSAVNQDGASNGLTAPNGASQQRVIRQALANAGLTTADVDVVEAHGTGTSLGDPIEAQALIATYGQERPADRPVRLGSLKSNIGHTQAAAGVAGVIKMVQAIRHGLLPRTLHVDEPTPHVDWSAGAVQLLTETVAWPQTGVRRAAVSSFGISGTNAHLILEQAPEVEAETEPRQPEPVQSQVPARPQSLVTVPVSAKSPQALAAYAGRLLSHVESSAQVEPAHLAAGLARRTDFEYRAAVVAADRAELAAALAALARDGRNGGLVTGVATRDGKLAFLFTGQGSQRLGMGRELCRNEPVFAEAFEAACQALDEYLPVPLETVVFAEAGSAKAALLDQTRYTQAALFAIETALYRLVTRRGLVPDLLIGHSIGELTAAHVAGVLSLEDAARLVAVRGRLMQAARDDGAMAAIQATESEILATLPEGVAIAGLNSPTTTVVSGDRDAVGTLAAQWKQRGRKVRPLAVSHAFHSSHMDSALAEFQDEAARLTYGVPTIPIVSNVTGRPATSEELASPEYWARHLRQPVRFADGLRTLHEAGVTTYLELGPDSTLTILTRQTLTAPVTASVLHPRQPEARSFAAALATAWTGGHLPKSTSTQTVAAPFDLPTYPFQRSHYWLSAPATQSAEGLGLDTTGHALLAASAALPDDQGVLLSGRISLTTHPWLADHTIGGTTVLPGTAFLDLALHAAQALDGYELDAYDVRELTIEAPLALMGRARVQLQVVVGAPDTEGLRTLTVQSRPHSAQADADPAPWTRHASGHLAPTGTAPAPSLSAGAEAAAWPPPGAEPLDLSAAYERLADAGYAYGPAFQGLAAAWRHGEDVLAEIELPQITDPTYRADGFGIHPALLDAALHPLVLAALAADGSTRVPFTWADARLHALGGTTARVRLHPTGPDTTSVFVTDAAGAPLAEIGALTLRPVALEQLSGATAPGAALLYESWTQIPLETGPVADALSVIGTPEAVAEVLGDAAGASVHPDLAAVASPAPALVLAPFAGSSDKGLTVPQAARAAARQALELVQGWVSLPEFEGSRLVVVTQGTVSARPGESVPGFVDATVWGLLRSAQTEYPGRITLIDLDGAAASRDALAAAAATGENQIALRDGTALIPRLDRVPASAGQSEALEFDPAGTVLVTGGTGVLAALFARHLVSRYGVRHLLLTSRRGLAAPGAAELVAQLGELGAEATVAACDVADRDALTALLASVPAEHPLTAVIHTAGVLDDGIVSALSPERIDTVLRPKVDAAWNLHELTQGASLSAFVLFSSIAGVLGTVGQANYAAANAFLDALARHRKDLGLPATSLAWGLWQQDGAMASNLSQADLARWARSGLSGLTEETGIPLFDRAVADASPVLIPAKLDLATLRAQAAAGRLPGLFRGLIRTVTRRQAAAGGRSGVDALAARLAGLAAAERSALLLDLVRTQTAVVLGHASAEAIRADHAFGDLGIDSLTAVELCNGLRATTGLYLPATLVFDYPTPAAVAAYLEAELVGTATADAAATASNTPTIADEPIALVGMACRYPGEVATPEDLWRITVEGVDAVTEFPTDRGWDLDHLYHPDPDHPGTSYARHGGFLHHAGQFDAEFFGISPREALAMDPQQRLLLETSWEAVERAGIDPGTLRGSRTGVYAGLMYHDYAPQPAQVPQDVEGYVITGTTGSVASGRISYTFGFEGPCVTVDTACSSSLVAIHLAVQALRGGECDLALAGGATVMSAPGSFVEFSRQRGLAPDGRSKAFAAAADGVAWGEGVGLIVLEKLSDARARGHEVLAVIRGSAVNQDGASNGLTAPNGPSQQRVIRQALANAGLTTGDVDVVEAHGTGTKLGDPIEAQALIATYGKDRPTGQPLWLGSLKSNIGHTQAAAGVAGVIKMVEAMRHGVLPKTLHVDEPTPHVDWSTGTVRLLTEATAWPEVRRARRAAVSSFGIGGTNAHVILEQAPEPELADVAQPVEAGTAPVVPITLSAKSAQALAAYGARLADHVAAEPESEPARLAGVLAQRADFEYRAGVVAEGRAELAAALRDLAAGTPSAAVVVGRTVAGRRVFVYPGQGSQWAGMGAGLLDSSPVFAAALRECADALAPYTGWDVEDVLRQTPGAPGLERVEVVQPALWAMMISLTRWWESHGITPDAVIGHSQGEIAAAHIAGALTLQDSARIVALRSQAINTLTSTGGMLTAALPVAEAQALLEEHGEGLVSVAAVNSLASTVLSGDASRLDAIELVLAERGVRHRRIPVTYASHSAHVEPLREHLLEVLGSVEASPASVPFYSTVATESIDTTTLTAEYWYENLRRPVRLHETVQRLLADGYTHFVEPSPHPGLVSPLQEILESHAAPTAVHHTLQRGQDGPRQAQTALAHAYAHGLTTTFAGPASPATPATAATPATVPPTYPFQHEHYWLLATAHSGKADEHGLDATDHALLTAATVLGDEHGVVLTGRLSLSAQPWLNDHAFAGTTLLPGTAYLDLALHAATRHTEHPYVEDLTIQAPLALTPGSPTQIQVIVAAADSDGRRALDIYARPEDGGETPWTRHAGGALTDQPPTTAPEDPAELTAWPPADAEPLNLDGAYARLADAGYEYGPVFQGLTAAWRRGQDLFAEVSLPEGTAGVDDHTVHPALLDAALHVIALQPAERPRLPFSWSGIRLAATGATTLRAHFRATGEDAYAVTLTDSAGNAVAHIVELSLRATSARNAELYRLEWVGVPSAPRRIEPGEQRWALVGTGPQARDVRALFETDGIDVVAYPDLGSLVDPVPSVVAVPLGWPAGPHPVDAVRTALGEVLKLVQQWLAQDRFADSRLVILTDRQSPTGAAVWGLIRSAQAENPGRFVLADLSAGGPGAGGLLAGALEAYTPQLAISADGVSVPRVHRHTTSHPSAVDLSGGTVLITGGTSGLGALTAAHLVERHGVRDLLLTSRQGPVAPGAAELAAELKRLGASVRIEACDVSDRAALAALLDSVPAQRPLVGVVHAAGVLDDAVVARLTADQVDAVLRPKADAAWLLHELTEGQQLRAFVLFSSAAGVLGTAGQGNYAAANAVLDALAEHRRESGLPATSLAWGLWSMPTGMTGQLTETDLARLAAIGISPLTERQGLDLLDAALAAQGGDDARLVASRWDLPALRARVAVGESVPEVLLDLAGPPRTATTSTSGTSTSAAGRAPAAAKQGPSRGLAEQLDGLSRADAEPVVHDFVRRQVAVSLGHRSPDAIDADTPLSELGIDSLTSVELRNRLSAETGLRLPAALVFNHPTVTLLAGHLLDELVPSEAVAAERLLRETFDRVTPWFSRIQPAERDQLAAVLRDALDRLGLPTVAEVPAAGLGLDSDEELFAFIDARS</sequence>
<dbReference type="InterPro" id="IPR055123">
    <property type="entry name" value="SpnB-like_Rossmann"/>
</dbReference>
<dbReference type="InterPro" id="IPR016035">
    <property type="entry name" value="Acyl_Trfase/lysoPLipase"/>
</dbReference>
<feature type="region of interest" description="C-terminal hotdog fold" evidence="6">
    <location>
        <begin position="2051"/>
        <end position="2191"/>
    </location>
</feature>
<feature type="domain" description="PKS/mFAS DH" evidence="10">
    <location>
        <begin position="3676"/>
        <end position="3951"/>
    </location>
</feature>
<dbReference type="InterPro" id="IPR049551">
    <property type="entry name" value="PKS_DH_C"/>
</dbReference>
<evidence type="ECO:0000259" key="10">
    <source>
        <dbReference type="PROSITE" id="PS52019"/>
    </source>
</evidence>
<dbReference type="GO" id="GO:0004312">
    <property type="term" value="F:fatty acid synthase activity"/>
    <property type="evidence" value="ECO:0007669"/>
    <property type="project" value="TreeGrafter"/>
</dbReference>
<dbReference type="InterPro" id="IPR009081">
    <property type="entry name" value="PP-bd_ACP"/>
</dbReference>
<keyword evidence="3" id="KW-0808">Transferase</keyword>
<dbReference type="FunFam" id="3.40.47.10:FF:000019">
    <property type="entry name" value="Polyketide synthase type I"/>
    <property type="match status" value="2"/>
</dbReference>
<feature type="domain" description="PKS/mFAS DH" evidence="10">
    <location>
        <begin position="1900"/>
        <end position="2191"/>
    </location>
</feature>
<dbReference type="Proteomes" id="UP000675781">
    <property type="component" value="Unassembled WGS sequence"/>
</dbReference>
<dbReference type="InterPro" id="IPR001227">
    <property type="entry name" value="Ac_transferase_dom_sf"/>
</dbReference>
<feature type="domain" description="Ketosynthase family 3 (KS3)" evidence="9">
    <location>
        <begin position="10"/>
        <end position="425"/>
    </location>
</feature>
<dbReference type="InterPro" id="IPR014031">
    <property type="entry name" value="Ketoacyl_synth_C"/>
</dbReference>
<dbReference type="SMART" id="SM00822">
    <property type="entry name" value="PKS_KR"/>
    <property type="match status" value="2"/>
</dbReference>
<dbReference type="InterPro" id="IPR050091">
    <property type="entry name" value="PKS_NRPS_Biosynth_Enz"/>
</dbReference>
<dbReference type="InterPro" id="IPR036736">
    <property type="entry name" value="ACP-like_sf"/>
</dbReference>
<dbReference type="GO" id="GO:0005737">
    <property type="term" value="C:cytoplasm"/>
    <property type="evidence" value="ECO:0007669"/>
    <property type="project" value="TreeGrafter"/>
</dbReference>
<feature type="region of interest" description="N-terminal hotdog fold" evidence="6">
    <location>
        <begin position="3676"/>
        <end position="3801"/>
    </location>
</feature>
<dbReference type="GO" id="GO:0005886">
    <property type="term" value="C:plasma membrane"/>
    <property type="evidence" value="ECO:0007669"/>
    <property type="project" value="TreeGrafter"/>
</dbReference>
<feature type="region of interest" description="N-terminal hotdog fold" evidence="6">
    <location>
        <begin position="1900"/>
        <end position="2033"/>
    </location>
</feature>
<dbReference type="GO" id="GO:0004315">
    <property type="term" value="F:3-oxoacyl-[acyl-carrier-protein] synthase activity"/>
    <property type="evidence" value="ECO:0007669"/>
    <property type="project" value="InterPro"/>
</dbReference>
<feature type="compositionally biased region" description="Low complexity" evidence="7">
    <location>
        <begin position="2032"/>
        <end position="2045"/>
    </location>
</feature>
<dbReference type="Gene3D" id="3.30.70.3290">
    <property type="match status" value="3"/>
</dbReference>
<dbReference type="InterPro" id="IPR032821">
    <property type="entry name" value="PKS_assoc"/>
</dbReference>
<feature type="compositionally biased region" description="Low complexity" evidence="7">
    <location>
        <begin position="4393"/>
        <end position="4418"/>
    </location>
</feature>
<accession>A0A941IN24</accession>
<reference evidence="11" key="1">
    <citation type="submission" date="2021-04" db="EMBL/GenBank/DDBJ databases">
        <title>Genome based classification of Actinospica acidithermotolerans sp. nov., an actinobacterium isolated from an Indonesian hot spring.</title>
        <authorList>
            <person name="Kusuma A.B."/>
            <person name="Putra K.E."/>
            <person name="Nafisah S."/>
            <person name="Loh J."/>
            <person name="Nouioui I."/>
            <person name="Goodfellow M."/>
        </authorList>
    </citation>
    <scope>NUCLEOTIDE SEQUENCE</scope>
    <source>
        <strain evidence="11">CSCA 57</strain>
    </source>
</reference>
<name>A0A941IN24_9ACTN</name>
<dbReference type="SMART" id="SM00823">
    <property type="entry name" value="PKS_PP"/>
    <property type="match status" value="3"/>
</dbReference>
<evidence type="ECO:0000256" key="1">
    <source>
        <dbReference type="ARBA" id="ARBA00022450"/>
    </source>
</evidence>
<feature type="active site" description="Proton donor; for dehydratase activity" evidence="6">
    <location>
        <position position="2114"/>
    </location>
</feature>
<dbReference type="InterPro" id="IPR042104">
    <property type="entry name" value="PKS_dehydratase_sf"/>
</dbReference>
<feature type="region of interest" description="Disordered" evidence="7">
    <location>
        <begin position="2003"/>
        <end position="2048"/>
    </location>
</feature>
<feature type="domain" description="Ketosynthase family 3 (KS3)" evidence="9">
    <location>
        <begin position="2772"/>
        <end position="3198"/>
    </location>
</feature>
<dbReference type="Pfam" id="PF00109">
    <property type="entry name" value="ketoacyl-synt"/>
    <property type="match status" value="3"/>
</dbReference>
<feature type="active site" description="Proton donor; for dehydratase activity" evidence="6">
    <location>
        <position position="3877"/>
    </location>
</feature>
<dbReference type="InterPro" id="IPR049552">
    <property type="entry name" value="PKS_DH_N"/>
</dbReference>
<organism evidence="11 12">
    <name type="scientific">Actinospica durhamensis</name>
    <dbReference type="NCBI Taxonomy" id="1508375"/>
    <lineage>
        <taxon>Bacteria</taxon>
        <taxon>Bacillati</taxon>
        <taxon>Actinomycetota</taxon>
        <taxon>Actinomycetes</taxon>
        <taxon>Catenulisporales</taxon>
        <taxon>Actinospicaceae</taxon>
        <taxon>Actinospica</taxon>
    </lineage>
</organism>
<dbReference type="SUPFAM" id="SSF55048">
    <property type="entry name" value="Probable ACP-binding domain of malonyl-CoA ACP transacylase"/>
    <property type="match status" value="3"/>
</dbReference>
<dbReference type="InterPro" id="IPR018201">
    <property type="entry name" value="Ketoacyl_synth_AS"/>
</dbReference>
<dbReference type="Pfam" id="PF21089">
    <property type="entry name" value="PKS_DH_N"/>
    <property type="match status" value="2"/>
</dbReference>
<evidence type="ECO:0000313" key="11">
    <source>
        <dbReference type="EMBL" id="MBR7833504.1"/>
    </source>
</evidence>
<dbReference type="Gene3D" id="3.10.129.110">
    <property type="entry name" value="Polyketide synthase dehydratase"/>
    <property type="match status" value="2"/>
</dbReference>
<dbReference type="SMART" id="SM01294">
    <property type="entry name" value="PKS_PP_betabranch"/>
    <property type="match status" value="2"/>
</dbReference>
<evidence type="ECO:0000256" key="3">
    <source>
        <dbReference type="ARBA" id="ARBA00022679"/>
    </source>
</evidence>
<dbReference type="SUPFAM" id="SSF53901">
    <property type="entry name" value="Thiolase-like"/>
    <property type="match status" value="3"/>
</dbReference>
<dbReference type="Gene3D" id="1.10.1200.10">
    <property type="entry name" value="ACP-like"/>
    <property type="match status" value="3"/>
</dbReference>
<dbReference type="FunFam" id="1.10.1200.10:FF:000007">
    <property type="entry name" value="Probable polyketide synthase pks17"/>
    <property type="match status" value="2"/>
</dbReference>
<keyword evidence="5" id="KW-0012">Acyltransferase</keyword>
<evidence type="ECO:0000313" key="12">
    <source>
        <dbReference type="Proteomes" id="UP000675781"/>
    </source>
</evidence>
<gene>
    <name evidence="11" type="ORF">KDL01_09520</name>
</gene>
<feature type="domain" description="Carrier" evidence="8">
    <location>
        <begin position="4436"/>
        <end position="4515"/>
    </location>
</feature>
<dbReference type="SUPFAM" id="SSF47336">
    <property type="entry name" value="ACP-like"/>
    <property type="match status" value="3"/>
</dbReference>
<dbReference type="InterPro" id="IPR057326">
    <property type="entry name" value="KR_dom"/>
</dbReference>
<feature type="region of interest" description="C-terminal hotdog fold" evidence="6">
    <location>
        <begin position="3817"/>
        <end position="3951"/>
    </location>
</feature>
<evidence type="ECO:0000259" key="8">
    <source>
        <dbReference type="PROSITE" id="PS50075"/>
    </source>
</evidence>
<dbReference type="GO" id="GO:0071770">
    <property type="term" value="P:DIM/DIP cell wall layer assembly"/>
    <property type="evidence" value="ECO:0007669"/>
    <property type="project" value="TreeGrafter"/>
</dbReference>
<dbReference type="PROSITE" id="PS50075">
    <property type="entry name" value="CARRIER"/>
    <property type="match status" value="3"/>
</dbReference>
<keyword evidence="2" id="KW-0597">Phosphoprotein</keyword>
<dbReference type="Gene3D" id="3.40.47.10">
    <property type="match status" value="3"/>
</dbReference>
<dbReference type="Pfam" id="PF14765">
    <property type="entry name" value="PS-DH"/>
    <property type="match status" value="2"/>
</dbReference>
<feature type="active site" description="Proton acceptor; for dehydratase activity" evidence="6">
    <location>
        <position position="3708"/>
    </location>
</feature>
<dbReference type="Gene3D" id="3.40.50.720">
    <property type="entry name" value="NAD(P)-binding Rossmann-like Domain"/>
    <property type="match status" value="2"/>
</dbReference>
<dbReference type="Pfam" id="PF00698">
    <property type="entry name" value="Acyl_transf_1"/>
    <property type="match status" value="3"/>
</dbReference>
<evidence type="ECO:0000256" key="5">
    <source>
        <dbReference type="ARBA" id="ARBA00023315"/>
    </source>
</evidence>
<dbReference type="FunFam" id="3.40.366.10:FF:000002">
    <property type="entry name" value="Probable polyketide synthase 2"/>
    <property type="match status" value="1"/>
</dbReference>
<dbReference type="InterPro" id="IPR014030">
    <property type="entry name" value="Ketoacyl_synth_N"/>
</dbReference>
<dbReference type="SMART" id="SM00825">
    <property type="entry name" value="PKS_KS"/>
    <property type="match status" value="3"/>
</dbReference>
<keyword evidence="12" id="KW-1185">Reference proteome</keyword>
<dbReference type="Pfam" id="PF00550">
    <property type="entry name" value="PP-binding"/>
    <property type="match status" value="3"/>
</dbReference>
<dbReference type="GO" id="GO:0031177">
    <property type="term" value="F:phosphopantetheine binding"/>
    <property type="evidence" value="ECO:0007669"/>
    <property type="project" value="InterPro"/>
</dbReference>
<dbReference type="Pfam" id="PF08659">
    <property type="entry name" value="KR"/>
    <property type="match status" value="2"/>
</dbReference>
<dbReference type="SMART" id="SM00826">
    <property type="entry name" value="PKS_DH"/>
    <property type="match status" value="2"/>
</dbReference>
<dbReference type="Pfam" id="PF16197">
    <property type="entry name" value="KAsynt_C_assoc"/>
    <property type="match status" value="3"/>
</dbReference>
<dbReference type="InterPro" id="IPR020807">
    <property type="entry name" value="PKS_DH"/>
</dbReference>
<keyword evidence="1" id="KW-0596">Phosphopantetheine</keyword>
<feature type="domain" description="Ketosynthase family 3 (KS3)" evidence="9">
    <location>
        <begin position="1001"/>
        <end position="1426"/>
    </location>
</feature>
<protein>
    <submittedName>
        <fullName evidence="11">SDR family NAD(P)-dependent oxidoreductase</fullName>
    </submittedName>
</protein>
<dbReference type="InterPro" id="IPR016036">
    <property type="entry name" value="Malonyl_transacylase_ACP-bd"/>
</dbReference>
<feature type="domain" description="Carrier" evidence="8">
    <location>
        <begin position="2677"/>
        <end position="2752"/>
    </location>
</feature>
<dbReference type="InterPro" id="IPR014043">
    <property type="entry name" value="Acyl_transferase_dom"/>
</dbReference>
<evidence type="ECO:0000256" key="2">
    <source>
        <dbReference type="ARBA" id="ARBA00022553"/>
    </source>
</evidence>
<dbReference type="CDD" id="cd08956">
    <property type="entry name" value="KR_3_FAS_SDR_x"/>
    <property type="match status" value="2"/>
</dbReference>
<dbReference type="InterPro" id="IPR006162">
    <property type="entry name" value="Ppantetheine_attach_site"/>
</dbReference>
<dbReference type="PROSITE" id="PS00012">
    <property type="entry name" value="PHOSPHOPANTETHEINE"/>
    <property type="match status" value="3"/>
</dbReference>
<dbReference type="SUPFAM" id="SSF52151">
    <property type="entry name" value="FabD/lysophospholipase-like"/>
    <property type="match status" value="3"/>
</dbReference>
<evidence type="ECO:0000256" key="7">
    <source>
        <dbReference type="SAM" id="MobiDB-lite"/>
    </source>
</evidence>
<dbReference type="PROSITE" id="PS00606">
    <property type="entry name" value="KS3_1"/>
    <property type="match status" value="2"/>
</dbReference>
<keyword evidence="4" id="KW-0511">Multifunctional enzyme</keyword>
<dbReference type="PANTHER" id="PTHR43775">
    <property type="entry name" value="FATTY ACID SYNTHASE"/>
    <property type="match status" value="1"/>
</dbReference>
<dbReference type="InterPro" id="IPR020841">
    <property type="entry name" value="PKS_Beta-ketoAc_synthase_dom"/>
</dbReference>
<dbReference type="PANTHER" id="PTHR43775:SF51">
    <property type="entry name" value="INACTIVE PHENOLPHTHIOCEROL SYNTHESIS POLYKETIDE SYNTHASE TYPE I PKS1-RELATED"/>
    <property type="match status" value="1"/>
</dbReference>
<dbReference type="PROSITE" id="PS52019">
    <property type="entry name" value="PKS_MFAS_DH"/>
    <property type="match status" value="2"/>
</dbReference>
<feature type="region of interest" description="Disordered" evidence="7">
    <location>
        <begin position="4392"/>
        <end position="4427"/>
    </location>
</feature>
<feature type="region of interest" description="Disordered" evidence="7">
    <location>
        <begin position="3776"/>
        <end position="3809"/>
    </location>
</feature>
<dbReference type="CDD" id="cd00833">
    <property type="entry name" value="PKS"/>
    <property type="match status" value="3"/>
</dbReference>
<dbReference type="InterPro" id="IPR049900">
    <property type="entry name" value="PKS_mFAS_DH"/>
</dbReference>